<reference evidence="1 2" key="1">
    <citation type="submission" date="2019-12" db="EMBL/GenBank/DDBJ databases">
        <title>Roseobacter cerasinus sp. nov., isolated from seawater around aquaculture.</title>
        <authorList>
            <person name="Muramatsu S."/>
            <person name="Takabe Y."/>
            <person name="Mori K."/>
            <person name="Takaichi S."/>
            <person name="Hanada S."/>
        </authorList>
    </citation>
    <scope>NUCLEOTIDE SEQUENCE [LARGE SCALE GENOMIC DNA]</scope>
    <source>
        <strain evidence="1 2">AI77</strain>
    </source>
</reference>
<gene>
    <name evidence="1" type="ORF">So717_22070</name>
</gene>
<dbReference type="RefSeq" id="WP_202981909.1">
    <property type="nucleotide sequence ID" value="NZ_BLIV01000004.1"/>
</dbReference>
<evidence type="ECO:0000313" key="1">
    <source>
        <dbReference type="EMBL" id="GFE50454.1"/>
    </source>
</evidence>
<dbReference type="PANTHER" id="PTHR43861:SF1">
    <property type="entry name" value="TRANS-ACONITATE 2-METHYLTRANSFERASE"/>
    <property type="match status" value="1"/>
</dbReference>
<sequence>MTQTTALPMTNARDTRFWDRIANRYAKRPVADQAAYARKLALTQSHLTPEMDVLEFGCGTGTTALTHAEHVKHILAFDFSAQMIAIAEGKARAKGIRNVTFVQNRIEDFEPSQGRYDAVLAMSILHLLKDPAGALSKTFDMLKPGGTFHASTVCLADGMRWFQPIAVTGHALRLLPRVRFLSASQLESMVRDAGFDIETSWRPNDGRTLYLIARKPG</sequence>
<dbReference type="InterPro" id="IPR029063">
    <property type="entry name" value="SAM-dependent_MTases_sf"/>
</dbReference>
<proteinExistence type="predicted"/>
<dbReference type="EMBL" id="BLIV01000004">
    <property type="protein sequence ID" value="GFE50454.1"/>
    <property type="molecule type" value="Genomic_DNA"/>
</dbReference>
<dbReference type="Gene3D" id="3.40.50.150">
    <property type="entry name" value="Vaccinia Virus protein VP39"/>
    <property type="match status" value="1"/>
</dbReference>
<dbReference type="PANTHER" id="PTHR43861">
    <property type="entry name" value="TRANS-ACONITATE 2-METHYLTRANSFERASE-RELATED"/>
    <property type="match status" value="1"/>
</dbReference>
<protein>
    <submittedName>
        <fullName evidence="1">Uncharacterized protein</fullName>
    </submittedName>
</protein>
<name>A0A640VS65_9RHOB</name>
<accession>A0A640VS65</accession>
<organism evidence="1 2">
    <name type="scientific">Roseobacter cerasinus</name>
    <dbReference type="NCBI Taxonomy" id="2602289"/>
    <lineage>
        <taxon>Bacteria</taxon>
        <taxon>Pseudomonadati</taxon>
        <taxon>Pseudomonadota</taxon>
        <taxon>Alphaproteobacteria</taxon>
        <taxon>Rhodobacterales</taxon>
        <taxon>Roseobacteraceae</taxon>
        <taxon>Roseobacter</taxon>
    </lineage>
</organism>
<dbReference type="SUPFAM" id="SSF53335">
    <property type="entry name" value="S-adenosyl-L-methionine-dependent methyltransferases"/>
    <property type="match status" value="1"/>
</dbReference>
<comment type="caution">
    <text evidence="1">The sequence shown here is derived from an EMBL/GenBank/DDBJ whole genome shotgun (WGS) entry which is preliminary data.</text>
</comment>
<evidence type="ECO:0000313" key="2">
    <source>
        <dbReference type="Proteomes" id="UP000436522"/>
    </source>
</evidence>
<keyword evidence="2" id="KW-1185">Reference proteome</keyword>
<dbReference type="Proteomes" id="UP000436522">
    <property type="component" value="Unassembled WGS sequence"/>
</dbReference>
<dbReference type="Pfam" id="PF13489">
    <property type="entry name" value="Methyltransf_23"/>
    <property type="match status" value="1"/>
</dbReference>
<dbReference type="CDD" id="cd02440">
    <property type="entry name" value="AdoMet_MTases"/>
    <property type="match status" value="1"/>
</dbReference>
<dbReference type="AlphaFoldDB" id="A0A640VS65"/>